<accession>A0A7Z0ESJ5</accession>
<feature type="region of interest" description="Disordered" evidence="1">
    <location>
        <begin position="19"/>
        <end position="50"/>
    </location>
</feature>
<protein>
    <submittedName>
        <fullName evidence="2">Uncharacterized protein</fullName>
    </submittedName>
</protein>
<feature type="compositionally biased region" description="Low complexity" evidence="1">
    <location>
        <begin position="29"/>
        <end position="44"/>
    </location>
</feature>
<keyword evidence="3" id="KW-1185">Reference proteome</keyword>
<evidence type="ECO:0000313" key="2">
    <source>
        <dbReference type="EMBL" id="NYJ36951.1"/>
    </source>
</evidence>
<sequence length="144" mass="15299">MKDRTDSPRDTAGRAAALAAFDRRDDGADLAGLTEQAPARPTAPRADRDPVTASLRFDHDDLGLAVRVLAPAGDPRGASARAVHGQLTGHVDEADLRVRRPGRSFGVRVGADGRFAATGLERGPLSLEVRRPGRAPVVTDWFTV</sequence>
<name>A0A7Z0ESJ5_9ACTN</name>
<proteinExistence type="predicted"/>
<organism evidence="2 3">
    <name type="scientific">Nocardiopsis aegyptia</name>
    <dbReference type="NCBI Taxonomy" id="220378"/>
    <lineage>
        <taxon>Bacteria</taxon>
        <taxon>Bacillati</taxon>
        <taxon>Actinomycetota</taxon>
        <taxon>Actinomycetes</taxon>
        <taxon>Streptosporangiales</taxon>
        <taxon>Nocardiopsidaceae</taxon>
        <taxon>Nocardiopsis</taxon>
    </lineage>
</organism>
<dbReference type="RefSeq" id="WP_179827268.1">
    <property type="nucleotide sequence ID" value="NZ_JACCFS010000001.1"/>
</dbReference>
<dbReference type="Proteomes" id="UP000572051">
    <property type="component" value="Unassembled WGS sequence"/>
</dbReference>
<comment type="caution">
    <text evidence="2">The sequence shown here is derived from an EMBL/GenBank/DDBJ whole genome shotgun (WGS) entry which is preliminary data.</text>
</comment>
<gene>
    <name evidence="2" type="ORF">HNR10_004832</name>
</gene>
<reference evidence="2 3" key="1">
    <citation type="submission" date="2020-07" db="EMBL/GenBank/DDBJ databases">
        <title>Sequencing the genomes of 1000 actinobacteria strains.</title>
        <authorList>
            <person name="Klenk H.-P."/>
        </authorList>
    </citation>
    <scope>NUCLEOTIDE SEQUENCE [LARGE SCALE GENOMIC DNA]</scope>
    <source>
        <strain evidence="2 3">DSM 44442</strain>
    </source>
</reference>
<evidence type="ECO:0000256" key="1">
    <source>
        <dbReference type="SAM" id="MobiDB-lite"/>
    </source>
</evidence>
<dbReference type="AlphaFoldDB" id="A0A7Z0ESJ5"/>
<dbReference type="EMBL" id="JACCFS010000001">
    <property type="protein sequence ID" value="NYJ36951.1"/>
    <property type="molecule type" value="Genomic_DNA"/>
</dbReference>
<evidence type="ECO:0000313" key="3">
    <source>
        <dbReference type="Proteomes" id="UP000572051"/>
    </source>
</evidence>